<organism evidence="1">
    <name type="scientific">Candidatus Methanophaga sp. ANME-1 ERB7</name>
    <dbReference type="NCBI Taxonomy" id="2759913"/>
    <lineage>
        <taxon>Archaea</taxon>
        <taxon>Methanobacteriati</taxon>
        <taxon>Methanobacteriota</taxon>
        <taxon>Stenosarchaea group</taxon>
        <taxon>Methanomicrobia</taxon>
        <taxon>Candidatus Methanophagales</taxon>
        <taxon>Candidatus Methanophagaceae</taxon>
        <taxon>Candidatus Methanophaga</taxon>
    </lineage>
</organism>
<dbReference type="InterPro" id="IPR029058">
    <property type="entry name" value="AB_hydrolase_fold"/>
</dbReference>
<name>A0A7G9Z7R7_9EURY</name>
<dbReference type="Gene3D" id="3.40.50.1820">
    <property type="entry name" value="alpha/beta hydrolase"/>
    <property type="match status" value="1"/>
</dbReference>
<dbReference type="AlphaFoldDB" id="A0A7G9Z7R7"/>
<dbReference type="SUPFAM" id="SSF53474">
    <property type="entry name" value="alpha/beta-Hydrolases"/>
    <property type="match status" value="1"/>
</dbReference>
<gene>
    <name evidence="1" type="ORF">HFIEAGJK_00018</name>
</gene>
<proteinExistence type="predicted"/>
<dbReference type="EMBL" id="MT631652">
    <property type="protein sequence ID" value="QNO56301.1"/>
    <property type="molecule type" value="Genomic_DNA"/>
</dbReference>
<accession>A0A7G9Z7R7</accession>
<sequence>MIPRKIVIVSLCVFVIASVLVSSGIIYHQKSQADQPLDVEQVDIQMIPAWDIKIAYKELGTGDPLLLIMGWAGTMDLWNPSVVNTLAAHYRVIMLELTLDY</sequence>
<evidence type="ECO:0008006" key="2">
    <source>
        <dbReference type="Google" id="ProtNLM"/>
    </source>
</evidence>
<protein>
    <recommendedName>
        <fullName evidence="2">Alpha/beta hydrolase</fullName>
    </recommendedName>
</protein>
<evidence type="ECO:0000313" key="1">
    <source>
        <dbReference type="EMBL" id="QNO56301.1"/>
    </source>
</evidence>
<reference evidence="1" key="1">
    <citation type="submission" date="2020-06" db="EMBL/GenBank/DDBJ databases">
        <title>Unique genomic features of the anaerobic methanotrophic archaea.</title>
        <authorList>
            <person name="Chadwick G.L."/>
            <person name="Skennerton C.T."/>
            <person name="Laso-Perez R."/>
            <person name="Leu A.O."/>
            <person name="Speth D.R."/>
            <person name="Yu H."/>
            <person name="Morgan-Lang C."/>
            <person name="Hatzenpichler R."/>
            <person name="Goudeau D."/>
            <person name="Malmstrom R."/>
            <person name="Brazelton W.J."/>
            <person name="Woyke T."/>
            <person name="Hallam S.J."/>
            <person name="Tyson G.W."/>
            <person name="Wegener G."/>
            <person name="Boetius A."/>
            <person name="Orphan V."/>
        </authorList>
    </citation>
    <scope>NUCLEOTIDE SEQUENCE</scope>
</reference>